<evidence type="ECO:0000256" key="1">
    <source>
        <dbReference type="SAM" id="MobiDB-lite"/>
    </source>
</evidence>
<proteinExistence type="predicted"/>
<feature type="region of interest" description="Disordered" evidence="1">
    <location>
        <begin position="83"/>
        <end position="140"/>
    </location>
</feature>
<organism evidence="2 3">
    <name type="scientific">Phomopsis amygdali</name>
    <name type="common">Fusicoccum amygdali</name>
    <dbReference type="NCBI Taxonomy" id="1214568"/>
    <lineage>
        <taxon>Eukaryota</taxon>
        <taxon>Fungi</taxon>
        <taxon>Dikarya</taxon>
        <taxon>Ascomycota</taxon>
        <taxon>Pezizomycotina</taxon>
        <taxon>Sordariomycetes</taxon>
        <taxon>Sordariomycetidae</taxon>
        <taxon>Diaporthales</taxon>
        <taxon>Diaporthaceae</taxon>
        <taxon>Diaporthe</taxon>
    </lineage>
</organism>
<protein>
    <submittedName>
        <fullName evidence="2">Uncharacterized protein</fullName>
    </submittedName>
</protein>
<sequence length="140" mass="14759">MIRPIRDDIGSVDGHSRAPQATGTRDLCDKLSQSTCLVSGCPEVVVFCPSCSLNGGEISPSNPPAPSSVDELAGKLCLGLDTLTKRRGPGQTTPYDATIDSPGIHEPARDRWRIMSNAGIEPSSDSSERAKVPVGSQARE</sequence>
<evidence type="ECO:0000313" key="3">
    <source>
        <dbReference type="Proteomes" id="UP001265746"/>
    </source>
</evidence>
<keyword evidence="3" id="KW-1185">Reference proteome</keyword>
<accession>A0AAD9W160</accession>
<dbReference type="Proteomes" id="UP001265746">
    <property type="component" value="Unassembled WGS sequence"/>
</dbReference>
<dbReference type="AlphaFoldDB" id="A0AAD9W160"/>
<name>A0AAD9W160_PHOAM</name>
<feature type="region of interest" description="Disordered" evidence="1">
    <location>
        <begin position="1"/>
        <end position="24"/>
    </location>
</feature>
<evidence type="ECO:0000313" key="2">
    <source>
        <dbReference type="EMBL" id="KAK2599842.1"/>
    </source>
</evidence>
<reference evidence="2" key="1">
    <citation type="submission" date="2023-06" db="EMBL/GenBank/DDBJ databases">
        <authorList>
            <person name="Noh H."/>
        </authorList>
    </citation>
    <scope>NUCLEOTIDE SEQUENCE</scope>
    <source>
        <strain evidence="2">DUCC20226</strain>
    </source>
</reference>
<comment type="caution">
    <text evidence="2">The sequence shown here is derived from an EMBL/GenBank/DDBJ whole genome shotgun (WGS) entry which is preliminary data.</text>
</comment>
<gene>
    <name evidence="2" type="ORF">N8I77_011564</name>
</gene>
<dbReference type="EMBL" id="JAUJFL010000007">
    <property type="protein sequence ID" value="KAK2599842.1"/>
    <property type="molecule type" value="Genomic_DNA"/>
</dbReference>